<proteinExistence type="predicted"/>
<comment type="caution">
    <text evidence="1">The sequence shown here is derived from an EMBL/GenBank/DDBJ whole genome shotgun (WGS) entry which is preliminary data.</text>
</comment>
<evidence type="ECO:0000313" key="1">
    <source>
        <dbReference type="EMBL" id="MBK1866874.1"/>
    </source>
</evidence>
<dbReference type="Proteomes" id="UP000616151">
    <property type="component" value="Unassembled WGS sequence"/>
</dbReference>
<protein>
    <submittedName>
        <fullName evidence="1">DUF1326 domain-containing protein</fullName>
    </submittedName>
</protein>
<gene>
    <name evidence="1" type="ORF">JHL16_10955</name>
</gene>
<dbReference type="EMBL" id="JAENHL010000006">
    <property type="protein sequence ID" value="MBK1866874.1"/>
    <property type="molecule type" value="Genomic_DNA"/>
</dbReference>
<evidence type="ECO:0000313" key="2">
    <source>
        <dbReference type="Proteomes" id="UP000616151"/>
    </source>
</evidence>
<accession>A0ACC5R2M4</accession>
<name>A0ACC5R2M4_9HYPH</name>
<organism evidence="1 2">
    <name type="scientific">Taklimakanibacter albus</name>
    <dbReference type="NCBI Taxonomy" id="2800327"/>
    <lineage>
        <taxon>Bacteria</taxon>
        <taxon>Pseudomonadati</taxon>
        <taxon>Pseudomonadota</taxon>
        <taxon>Alphaproteobacteria</taxon>
        <taxon>Hyphomicrobiales</taxon>
        <taxon>Aestuariivirgaceae</taxon>
        <taxon>Taklimakanibacter</taxon>
    </lineage>
</organism>
<sequence length="204" mass="22418">MAREAWHIKGELILSCNCTVFCPCVLSLGKHPPTEGYCQTWGGIRIDDGKFGEVDLSGIALGLIIEIPGQMSRGNWSAGVYIDNKADIYQVKALTRIMTGQAGGTTHLLSILVGRFLGVWQEDVRYEVEGDVRRFTIPKIIDGEIAPIAGSVAGQPTTIENSQYWIGPQIIVAQALKSRYRGHGRNWDFKGRSAEICALDWKGP</sequence>
<reference evidence="1" key="1">
    <citation type="submission" date="2021-01" db="EMBL/GenBank/DDBJ databases">
        <authorList>
            <person name="Sun Q."/>
        </authorList>
    </citation>
    <scope>NUCLEOTIDE SEQUENCE</scope>
    <source>
        <strain evidence="1">YIM B02566</strain>
    </source>
</reference>
<keyword evidence="2" id="KW-1185">Reference proteome</keyword>